<dbReference type="InterPro" id="IPR011330">
    <property type="entry name" value="Glyco_hydro/deAcase_b/a-brl"/>
</dbReference>
<feature type="domain" description="NodB homology" evidence="2">
    <location>
        <begin position="92"/>
        <end position="284"/>
    </location>
</feature>
<dbReference type="InterPro" id="IPR002509">
    <property type="entry name" value="NODB_dom"/>
</dbReference>
<dbReference type="GO" id="GO:0016810">
    <property type="term" value="F:hydrolase activity, acting on carbon-nitrogen (but not peptide) bonds"/>
    <property type="evidence" value="ECO:0007669"/>
    <property type="project" value="InterPro"/>
</dbReference>
<reference evidence="3 4" key="1">
    <citation type="journal article" date="2016" name="Nat. Commun.">
        <title>Thousands of microbial genomes shed light on interconnected biogeochemical processes in an aquifer system.</title>
        <authorList>
            <person name="Anantharaman K."/>
            <person name="Brown C.T."/>
            <person name="Hug L.A."/>
            <person name="Sharon I."/>
            <person name="Castelle C.J."/>
            <person name="Probst A.J."/>
            <person name="Thomas B.C."/>
            <person name="Singh A."/>
            <person name="Wilkins M.J."/>
            <person name="Karaoz U."/>
            <person name="Brodie E.L."/>
            <person name="Williams K.H."/>
            <person name="Hubbard S.S."/>
            <person name="Banfield J.F."/>
        </authorList>
    </citation>
    <scope>NUCLEOTIDE SEQUENCE [LARGE SCALE GENOMIC DNA]</scope>
</reference>
<dbReference type="InterPro" id="IPR051398">
    <property type="entry name" value="Polysacch_Deacetylase"/>
</dbReference>
<dbReference type="SUPFAM" id="SSF88713">
    <property type="entry name" value="Glycoside hydrolase/deacetylase"/>
    <property type="match status" value="1"/>
</dbReference>
<dbReference type="PROSITE" id="PS51677">
    <property type="entry name" value="NODB"/>
    <property type="match status" value="1"/>
</dbReference>
<comment type="caution">
    <text evidence="3">The sequence shown here is derived from an EMBL/GenBank/DDBJ whole genome shotgun (WGS) entry which is preliminary data.</text>
</comment>
<proteinExistence type="predicted"/>
<organism evidence="3 4">
    <name type="scientific">Candidatus Raymondbacteria bacterium RIFOXYD12_FULL_49_13</name>
    <dbReference type="NCBI Taxonomy" id="1817890"/>
    <lineage>
        <taxon>Bacteria</taxon>
        <taxon>Raymondiibacteriota</taxon>
    </lineage>
</organism>
<evidence type="ECO:0000256" key="1">
    <source>
        <dbReference type="ARBA" id="ARBA00022729"/>
    </source>
</evidence>
<name>A0A1F7F7D4_UNCRA</name>
<dbReference type="CDD" id="cd10918">
    <property type="entry name" value="CE4_NodB_like_5s_6s"/>
    <property type="match status" value="1"/>
</dbReference>
<accession>A0A1F7F7D4</accession>
<dbReference type="GO" id="GO:0005975">
    <property type="term" value="P:carbohydrate metabolic process"/>
    <property type="evidence" value="ECO:0007669"/>
    <property type="project" value="InterPro"/>
</dbReference>
<dbReference type="Pfam" id="PF01522">
    <property type="entry name" value="Polysacc_deac_1"/>
    <property type="match status" value="1"/>
</dbReference>
<evidence type="ECO:0000313" key="3">
    <source>
        <dbReference type="EMBL" id="OGK02594.1"/>
    </source>
</evidence>
<dbReference type="Proteomes" id="UP000179243">
    <property type="component" value="Unassembled WGS sequence"/>
</dbReference>
<sequence>MNRYPPFERLVSLYAVQPLRRLLGVQGDNMLSVLMYHSISDADESAVAPYYRLCTPPALFERHLQIIREKGYGILGLAEAVEQLHNGTLTGGNVVITFDDGLLDTYENAFPLLLRHGAPATVFLPVNFITDRTMRLRGQEHLTWQNVIEMAQNGMAFGSHTLTHRNLRILPRAVLANEIARSKVIIEDHLGITVQSFSYPFAFPETEKRLILFIRQCLEHNKYTCGVTTMIGTASASQDRFFLHRIPVNSSDDEALFTAKLTGSYDWLHGVQYAFKKVRRMVDV</sequence>
<evidence type="ECO:0000259" key="2">
    <source>
        <dbReference type="PROSITE" id="PS51677"/>
    </source>
</evidence>
<dbReference type="AlphaFoldDB" id="A0A1F7F7D4"/>
<dbReference type="EMBL" id="MFYX01000105">
    <property type="protein sequence ID" value="OGK02594.1"/>
    <property type="molecule type" value="Genomic_DNA"/>
</dbReference>
<gene>
    <name evidence="3" type="ORF">A2519_12345</name>
</gene>
<keyword evidence="1" id="KW-0732">Signal</keyword>
<evidence type="ECO:0000313" key="4">
    <source>
        <dbReference type="Proteomes" id="UP000179243"/>
    </source>
</evidence>
<dbReference type="Gene3D" id="3.20.20.370">
    <property type="entry name" value="Glycoside hydrolase/deacetylase"/>
    <property type="match status" value="1"/>
</dbReference>
<dbReference type="PANTHER" id="PTHR34216">
    <property type="match status" value="1"/>
</dbReference>
<protein>
    <recommendedName>
        <fullName evidence="2">NodB homology domain-containing protein</fullName>
    </recommendedName>
</protein>
<dbReference type="PANTHER" id="PTHR34216:SF7">
    <property type="entry name" value="POLY-BETA-1,6-N-ACETYL-D-GLUCOSAMINE N-DEACETYLASE"/>
    <property type="match status" value="1"/>
</dbReference>